<dbReference type="FunFam" id="3.40.50.720:FF:000026">
    <property type="entry name" value="Glyoxylate/hydroxypyruvate reductase B"/>
    <property type="match status" value="1"/>
</dbReference>
<dbReference type="InterPro" id="IPR029753">
    <property type="entry name" value="D-isomer_DH_CS"/>
</dbReference>
<name>A0A6J1LM91_DROHY</name>
<dbReference type="KEGG" id="dhe:111596068"/>
<dbReference type="PANTHER" id="PTHR10996">
    <property type="entry name" value="2-HYDROXYACID DEHYDROGENASE-RELATED"/>
    <property type="match status" value="1"/>
</dbReference>
<dbReference type="Pfam" id="PF00389">
    <property type="entry name" value="2-Hacid_dh"/>
    <property type="match status" value="1"/>
</dbReference>
<feature type="domain" description="D-isomer specific 2-hydroxyacid dehydrogenase NAD-binding" evidence="5">
    <location>
        <begin position="153"/>
        <end position="333"/>
    </location>
</feature>
<protein>
    <recommendedName>
        <fullName evidence="2">Glyoxylate reductase/hydroxypyruvate reductase</fullName>
    </recommendedName>
</protein>
<reference evidence="7 8" key="1">
    <citation type="submission" date="2025-04" db="UniProtKB">
        <authorList>
            <consortium name="RefSeq"/>
        </authorList>
    </citation>
    <scope>IDENTIFICATION</scope>
    <source>
        <strain evidence="7 8">15085-1641.00</strain>
        <tissue evidence="7 8">Whole body</tissue>
    </source>
</reference>
<evidence type="ECO:0000313" key="8">
    <source>
        <dbReference type="RefSeq" id="XP_023165887.2"/>
    </source>
</evidence>
<evidence type="ECO:0000313" key="7">
    <source>
        <dbReference type="RefSeq" id="XP_023165886.2"/>
    </source>
</evidence>
<dbReference type="SUPFAM" id="SSF52283">
    <property type="entry name" value="Formate/glycerate dehydrogenase catalytic domain-like"/>
    <property type="match status" value="1"/>
</dbReference>
<organism evidence="6 7">
    <name type="scientific">Drosophila hydei</name>
    <name type="common">Fruit fly</name>
    <dbReference type="NCBI Taxonomy" id="7224"/>
    <lineage>
        <taxon>Eukaryota</taxon>
        <taxon>Metazoa</taxon>
        <taxon>Ecdysozoa</taxon>
        <taxon>Arthropoda</taxon>
        <taxon>Hexapoda</taxon>
        <taxon>Insecta</taxon>
        <taxon>Pterygota</taxon>
        <taxon>Neoptera</taxon>
        <taxon>Endopterygota</taxon>
        <taxon>Diptera</taxon>
        <taxon>Brachycera</taxon>
        <taxon>Muscomorpha</taxon>
        <taxon>Ephydroidea</taxon>
        <taxon>Drosophilidae</taxon>
        <taxon>Drosophila</taxon>
    </lineage>
</organism>
<sequence>MLNRFISLSPLIGKGSRGFQGPALLSKRQSLLKSGAKNKTMSAKPFKVLITHPEVPQSGIDLLKENCELVRVESVPTNRAELLQKIRGVDGILWGGHEALNAEALDAAGPQLKSISTMSAGIDYVDLDEVKRRKIPLGHTPTVLDNAVADLAVGLLIAAGRRFHEGRKKIETDKWENYHLNWMLGQDVRDSVVGFYGFGGIGQAIAKRLSGFDIDQVLYTTRRRVAKDIEKELNAKKVEFDELLAKSDFLVIAAPLTAATQGVFNATAFNKMQKTAVLINIARGKIVNQNDLYDALKSNRIFAAGLDVVDPESLPPTSKLLTLDNIIILPHIGSATNRTRSDMATIAAHNVLRGLAGERMLSPAY</sequence>
<proteinExistence type="inferred from homology"/>
<dbReference type="InterPro" id="IPR050223">
    <property type="entry name" value="D-isomer_2-hydroxyacid_DH"/>
</dbReference>
<evidence type="ECO:0000313" key="6">
    <source>
        <dbReference type="Proteomes" id="UP000504633"/>
    </source>
</evidence>
<accession>A0A6J1LM91</accession>
<dbReference type="RefSeq" id="XP_023165887.2">
    <property type="nucleotide sequence ID" value="XM_023310119.2"/>
</dbReference>
<dbReference type="PROSITE" id="PS00671">
    <property type="entry name" value="D_2_HYDROXYACID_DH_3"/>
    <property type="match status" value="1"/>
</dbReference>
<gene>
    <name evidence="7 8" type="primary">LOC111596068</name>
</gene>
<dbReference type="OrthoDB" id="298012at2759"/>
<dbReference type="GeneID" id="111596068"/>
<dbReference type="GO" id="GO:0030267">
    <property type="term" value="F:glyoxylate reductase (NADPH) activity"/>
    <property type="evidence" value="ECO:0007669"/>
    <property type="project" value="TreeGrafter"/>
</dbReference>
<evidence type="ECO:0000256" key="1">
    <source>
        <dbReference type="ARBA" id="ARBA00023002"/>
    </source>
</evidence>
<dbReference type="GO" id="GO:0005829">
    <property type="term" value="C:cytosol"/>
    <property type="evidence" value="ECO:0007669"/>
    <property type="project" value="TreeGrafter"/>
</dbReference>
<evidence type="ECO:0000256" key="3">
    <source>
        <dbReference type="RuleBase" id="RU003719"/>
    </source>
</evidence>
<comment type="similarity">
    <text evidence="3">Belongs to the D-isomer specific 2-hydroxyacid dehydrogenase family.</text>
</comment>
<evidence type="ECO:0000256" key="2">
    <source>
        <dbReference type="ARBA" id="ARBA00073306"/>
    </source>
</evidence>
<keyword evidence="1 3" id="KW-0560">Oxidoreductase</keyword>
<dbReference type="GO" id="GO:0008465">
    <property type="term" value="F:hydroxypyruvate reductase (NADH) activity"/>
    <property type="evidence" value="ECO:0007669"/>
    <property type="project" value="TreeGrafter"/>
</dbReference>
<evidence type="ECO:0000259" key="5">
    <source>
        <dbReference type="Pfam" id="PF02826"/>
    </source>
</evidence>
<dbReference type="RefSeq" id="XP_023165886.2">
    <property type="nucleotide sequence ID" value="XM_023310118.2"/>
</dbReference>
<feature type="domain" description="D-isomer specific 2-hydroxyacid dehydrogenase catalytic" evidence="4">
    <location>
        <begin position="48"/>
        <end position="362"/>
    </location>
</feature>
<dbReference type="PANTHER" id="PTHR10996:SF119">
    <property type="entry name" value="FI03731P-RELATED"/>
    <property type="match status" value="1"/>
</dbReference>
<dbReference type="InterPro" id="IPR006139">
    <property type="entry name" value="D-isomer_2_OHA_DH_cat_dom"/>
</dbReference>
<dbReference type="SUPFAM" id="SSF51735">
    <property type="entry name" value="NAD(P)-binding Rossmann-fold domains"/>
    <property type="match status" value="1"/>
</dbReference>
<evidence type="ECO:0000259" key="4">
    <source>
        <dbReference type="Pfam" id="PF00389"/>
    </source>
</evidence>
<dbReference type="Pfam" id="PF02826">
    <property type="entry name" value="2-Hacid_dh_C"/>
    <property type="match status" value="1"/>
</dbReference>
<dbReference type="InterPro" id="IPR036291">
    <property type="entry name" value="NAD(P)-bd_dom_sf"/>
</dbReference>
<dbReference type="InterPro" id="IPR006140">
    <property type="entry name" value="D-isomer_DH_NAD-bd"/>
</dbReference>
<dbReference type="AlphaFoldDB" id="A0A6J1LM91"/>
<dbReference type="Proteomes" id="UP000504633">
    <property type="component" value="Unplaced"/>
</dbReference>
<keyword evidence="6" id="KW-1185">Reference proteome</keyword>
<dbReference type="GO" id="GO:0051287">
    <property type="term" value="F:NAD binding"/>
    <property type="evidence" value="ECO:0007669"/>
    <property type="project" value="InterPro"/>
</dbReference>
<dbReference type="Gene3D" id="3.40.50.720">
    <property type="entry name" value="NAD(P)-binding Rossmann-like Domain"/>
    <property type="match status" value="2"/>
</dbReference>
<dbReference type="CDD" id="cd05301">
    <property type="entry name" value="GDH"/>
    <property type="match status" value="1"/>
</dbReference>